<evidence type="ECO:0000256" key="10">
    <source>
        <dbReference type="ARBA" id="ARBA00076996"/>
    </source>
</evidence>
<evidence type="ECO:0000256" key="11">
    <source>
        <dbReference type="ARBA" id="ARBA00084087"/>
    </source>
</evidence>
<dbReference type="SMART" id="SM01003">
    <property type="entry name" value="AlaDh_PNT_N"/>
    <property type="match status" value="1"/>
</dbReference>
<keyword evidence="15" id="KW-1185">Reference proteome</keyword>
<dbReference type="KEGG" id="fmr:Fuma_03401"/>
<reference evidence="14 15" key="1">
    <citation type="journal article" date="2016" name="Front. Microbiol.">
        <title>Fuerstia marisgermanicae gen. nov., sp. nov., an Unusual Member of the Phylum Planctomycetes from the German Wadden Sea.</title>
        <authorList>
            <person name="Kohn T."/>
            <person name="Heuer A."/>
            <person name="Jogler M."/>
            <person name="Vollmers J."/>
            <person name="Boedeker C."/>
            <person name="Bunk B."/>
            <person name="Rast P."/>
            <person name="Borchert D."/>
            <person name="Glockner I."/>
            <person name="Freese H.M."/>
            <person name="Klenk H.P."/>
            <person name="Overmann J."/>
            <person name="Kaster A.K."/>
            <person name="Rohde M."/>
            <person name="Wiegand S."/>
            <person name="Jogler C."/>
        </authorList>
    </citation>
    <scope>NUCLEOTIDE SEQUENCE [LARGE SCALE GENOMIC DNA]</scope>
    <source>
        <strain evidence="14 15">NH11</strain>
    </source>
</reference>
<dbReference type="FunFam" id="3.40.50.720:FF:000188">
    <property type="entry name" value="NAD(P) transhydrogenase alpha subunit 1"/>
    <property type="match status" value="1"/>
</dbReference>
<evidence type="ECO:0000256" key="2">
    <source>
        <dbReference type="ARBA" id="ARBA00005689"/>
    </source>
</evidence>
<evidence type="ECO:0000313" key="15">
    <source>
        <dbReference type="Proteomes" id="UP000187735"/>
    </source>
</evidence>
<dbReference type="PANTHER" id="PTHR10160:SF19">
    <property type="entry name" value="PROTON-TRANSLOCATING NAD(P)(+) TRANSHYDROGENASE"/>
    <property type="match status" value="1"/>
</dbReference>
<dbReference type="Pfam" id="PF01262">
    <property type="entry name" value="AlaDh_PNT_C"/>
    <property type="match status" value="1"/>
</dbReference>
<feature type="domain" description="Alanine dehydrogenase/pyridine nucleotide transhydrogenase N-terminal" evidence="13">
    <location>
        <begin position="11"/>
        <end position="152"/>
    </location>
</feature>
<dbReference type="SUPFAM" id="SSF51735">
    <property type="entry name" value="NAD(P)-binding Rossmann-fold domains"/>
    <property type="match status" value="1"/>
</dbReference>
<keyword evidence="6" id="KW-1278">Translocase</keyword>
<evidence type="ECO:0000256" key="9">
    <source>
        <dbReference type="ARBA" id="ARBA00071353"/>
    </source>
</evidence>
<dbReference type="EC" id="7.1.1.1" evidence="3"/>
<evidence type="ECO:0000256" key="7">
    <source>
        <dbReference type="ARBA" id="ARBA00023027"/>
    </source>
</evidence>
<evidence type="ECO:0000256" key="4">
    <source>
        <dbReference type="ARBA" id="ARBA00022741"/>
    </source>
</evidence>
<evidence type="ECO:0000313" key="14">
    <source>
        <dbReference type="EMBL" id="APZ93783.1"/>
    </source>
</evidence>
<dbReference type="Gene3D" id="3.40.50.720">
    <property type="entry name" value="NAD(P)-binding Rossmann-like Domain"/>
    <property type="match status" value="2"/>
</dbReference>
<dbReference type="InterPro" id="IPR007886">
    <property type="entry name" value="AlaDH/PNT_N"/>
</dbReference>
<organism evidence="14 15">
    <name type="scientific">Fuerstiella marisgermanici</name>
    <dbReference type="NCBI Taxonomy" id="1891926"/>
    <lineage>
        <taxon>Bacteria</taxon>
        <taxon>Pseudomonadati</taxon>
        <taxon>Planctomycetota</taxon>
        <taxon>Planctomycetia</taxon>
        <taxon>Planctomycetales</taxon>
        <taxon>Planctomycetaceae</taxon>
        <taxon>Fuerstiella</taxon>
    </lineage>
</organism>
<dbReference type="AlphaFoldDB" id="A0A1P8WIB3"/>
<evidence type="ECO:0000259" key="12">
    <source>
        <dbReference type="SMART" id="SM01002"/>
    </source>
</evidence>
<dbReference type="InterPro" id="IPR036291">
    <property type="entry name" value="NAD(P)-bd_dom_sf"/>
</dbReference>
<dbReference type="SMART" id="SM01002">
    <property type="entry name" value="AlaDh_PNT_C"/>
    <property type="match status" value="1"/>
</dbReference>
<evidence type="ECO:0000256" key="1">
    <source>
        <dbReference type="ARBA" id="ARBA00003943"/>
    </source>
</evidence>
<comment type="similarity">
    <text evidence="2">Belongs to the AlaDH/PNT family.</text>
</comment>
<name>A0A1P8WIB3_9PLAN</name>
<dbReference type="GO" id="GO:0050661">
    <property type="term" value="F:NADP binding"/>
    <property type="evidence" value="ECO:0007669"/>
    <property type="project" value="TreeGrafter"/>
</dbReference>
<evidence type="ECO:0000259" key="13">
    <source>
        <dbReference type="SMART" id="SM01003"/>
    </source>
</evidence>
<dbReference type="PROSITE" id="PS00837">
    <property type="entry name" value="ALADH_PNT_2"/>
    <property type="match status" value="1"/>
</dbReference>
<comment type="function">
    <text evidence="1">The transhydrogenation between NADH and NADP is coupled to respiration and ATP hydrolysis and functions as a proton pump across the membrane.</text>
</comment>
<dbReference type="GO" id="GO:0005886">
    <property type="term" value="C:plasma membrane"/>
    <property type="evidence" value="ECO:0007669"/>
    <property type="project" value="TreeGrafter"/>
</dbReference>
<gene>
    <name evidence="14" type="primary">pntAA</name>
    <name evidence="14" type="ORF">Fuma_03401</name>
</gene>
<dbReference type="SUPFAM" id="SSF52283">
    <property type="entry name" value="Formate/glycerate dehydrogenase catalytic domain-like"/>
    <property type="match status" value="1"/>
</dbReference>
<dbReference type="Proteomes" id="UP000187735">
    <property type="component" value="Chromosome"/>
</dbReference>
<comment type="catalytic activity">
    <reaction evidence="8">
        <text>NAD(+) + NADPH + H(+)(in) = NADH + NADP(+) + H(+)(out)</text>
        <dbReference type="Rhea" id="RHEA:47992"/>
        <dbReference type="ChEBI" id="CHEBI:15378"/>
        <dbReference type="ChEBI" id="CHEBI:57540"/>
        <dbReference type="ChEBI" id="CHEBI:57783"/>
        <dbReference type="ChEBI" id="CHEBI:57945"/>
        <dbReference type="ChEBI" id="CHEBI:58349"/>
        <dbReference type="EC" id="7.1.1.1"/>
    </reaction>
</comment>
<evidence type="ECO:0000256" key="3">
    <source>
        <dbReference type="ARBA" id="ARBA00012943"/>
    </source>
</evidence>
<keyword evidence="4" id="KW-0547">Nucleotide-binding</keyword>
<sequence>MSDTSSPLVIAVSKEADPAEKRVALVPNMVPTLIKAGQQVRVESGAGQAAGFLDQQYIDKGAEIVTDRAELLKQADVVLQVQALGACGDHGEADIELLQDGQVLIASCDPLSFPDQVKTAAERGVTAFSLELVPRITRAQSMDILSSMATVAGYRAVLLAATASKRMFPMMMTAAGTLKPARVLIIGAGVAGLQAIATAKRLGAVVYGYDIRPAVREQVESLGGKFVELDLETGQSESSGGYAKEMDEDFYRRQREAMKKVIADCDVVITTAAIPGRKAPVLVTTEMVEAMAPGSVIVDIAAERGGNCEVTKAGETITHHDVTVLGPCNLASDIPVHSSEMFSKNVVTFLQLLVRDGQLNIDLDDEILRDTLLTRGRDVVNNRVRELLSMEPLPMETPAEATA</sequence>
<evidence type="ECO:0000256" key="8">
    <source>
        <dbReference type="ARBA" id="ARBA00048202"/>
    </source>
</evidence>
<dbReference type="STRING" id="1891926.Fuma_03401"/>
<accession>A0A1P8WIB3</accession>
<dbReference type="GO" id="GO:0006740">
    <property type="term" value="P:NADPH regeneration"/>
    <property type="evidence" value="ECO:0007669"/>
    <property type="project" value="TreeGrafter"/>
</dbReference>
<keyword evidence="14" id="KW-0560">Oxidoreductase</keyword>
<dbReference type="CDD" id="cd05304">
    <property type="entry name" value="Rubrum_tdh"/>
    <property type="match status" value="1"/>
</dbReference>
<dbReference type="Pfam" id="PF05222">
    <property type="entry name" value="AlaDh_PNT_N"/>
    <property type="match status" value="1"/>
</dbReference>
<feature type="domain" description="Alanine dehydrogenase/pyridine nucleotide transhydrogenase NAD(H)-binding" evidence="12">
    <location>
        <begin position="161"/>
        <end position="326"/>
    </location>
</feature>
<dbReference type="PANTHER" id="PTHR10160">
    <property type="entry name" value="NAD(P) TRANSHYDROGENASE"/>
    <property type="match status" value="1"/>
</dbReference>
<dbReference type="InterPro" id="IPR008143">
    <property type="entry name" value="Ala_DH/PNT_CS2"/>
</dbReference>
<dbReference type="OrthoDB" id="9804592at2"/>
<keyword evidence="7" id="KW-0520">NAD</keyword>
<evidence type="ECO:0000256" key="6">
    <source>
        <dbReference type="ARBA" id="ARBA00022967"/>
    </source>
</evidence>
<protein>
    <recommendedName>
        <fullName evidence="9">NAD(P) transhydrogenase subunit alpha part 1</fullName>
        <ecNumber evidence="3">7.1.1.1</ecNumber>
    </recommendedName>
    <alternativeName>
        <fullName evidence="11">Nicotinamide nucleotide transhydrogenase subunit alpha 1</fullName>
    </alternativeName>
    <alternativeName>
        <fullName evidence="10">Pyridine nucleotide transhydrogenase subunit alpha 1</fullName>
    </alternativeName>
</protein>
<dbReference type="EMBL" id="CP017641">
    <property type="protein sequence ID" value="APZ93783.1"/>
    <property type="molecule type" value="Genomic_DNA"/>
</dbReference>
<dbReference type="RefSeq" id="WP_077025192.1">
    <property type="nucleotide sequence ID" value="NZ_CP017641.1"/>
</dbReference>
<dbReference type="NCBIfam" id="NF006942">
    <property type="entry name" value="PRK09424.1"/>
    <property type="match status" value="1"/>
</dbReference>
<proteinExistence type="inferred from homology"/>
<dbReference type="GO" id="GO:0016491">
    <property type="term" value="F:oxidoreductase activity"/>
    <property type="evidence" value="ECO:0007669"/>
    <property type="project" value="UniProtKB-KW"/>
</dbReference>
<evidence type="ECO:0000256" key="5">
    <source>
        <dbReference type="ARBA" id="ARBA00022857"/>
    </source>
</evidence>
<keyword evidence="5" id="KW-0521">NADP</keyword>
<dbReference type="GO" id="GO:0008750">
    <property type="term" value="F:proton-translocating NAD(P)+ transhydrogenase activity"/>
    <property type="evidence" value="ECO:0007669"/>
    <property type="project" value="UniProtKB-EC"/>
</dbReference>
<dbReference type="InterPro" id="IPR007698">
    <property type="entry name" value="AlaDH/PNT_NAD(H)-bd"/>
</dbReference>